<protein>
    <submittedName>
        <fullName evidence="2">Uncharacterized protein</fullName>
    </submittedName>
</protein>
<evidence type="ECO:0000313" key="3">
    <source>
        <dbReference type="Proteomes" id="UP000284841"/>
    </source>
</evidence>
<reference evidence="2 3" key="1">
    <citation type="submission" date="2018-08" db="EMBL/GenBank/DDBJ databases">
        <title>A genome reference for cultivated species of the human gut microbiota.</title>
        <authorList>
            <person name="Zou Y."/>
            <person name="Xue W."/>
            <person name="Luo G."/>
        </authorList>
    </citation>
    <scope>NUCLEOTIDE SEQUENCE [LARGE SCALE GENOMIC DNA]</scope>
    <source>
        <strain evidence="2 3">AM07-24</strain>
    </source>
</reference>
<gene>
    <name evidence="2" type="ORF">DW099_11910</name>
</gene>
<dbReference type="Proteomes" id="UP000284841">
    <property type="component" value="Unassembled WGS sequence"/>
</dbReference>
<name>A0A415E193_9FIRM</name>
<feature type="compositionally biased region" description="Low complexity" evidence="1">
    <location>
        <begin position="84"/>
        <end position="93"/>
    </location>
</feature>
<dbReference type="AlphaFoldDB" id="A0A415E193"/>
<organism evidence="2 3">
    <name type="scientific">Emergencia timonensis</name>
    <dbReference type="NCBI Taxonomy" id="1776384"/>
    <lineage>
        <taxon>Bacteria</taxon>
        <taxon>Bacillati</taxon>
        <taxon>Bacillota</taxon>
        <taxon>Clostridia</taxon>
        <taxon>Peptostreptococcales</taxon>
        <taxon>Anaerovoracaceae</taxon>
        <taxon>Emergencia</taxon>
    </lineage>
</organism>
<proteinExistence type="predicted"/>
<dbReference type="STRING" id="1776384.GCA_900086585_00950"/>
<dbReference type="EMBL" id="QRMS01000003">
    <property type="protein sequence ID" value="RHJ87396.1"/>
    <property type="molecule type" value="Genomic_DNA"/>
</dbReference>
<comment type="caution">
    <text evidence="2">The sequence shown here is derived from an EMBL/GenBank/DDBJ whole genome shotgun (WGS) entry which is preliminary data.</text>
</comment>
<keyword evidence="3" id="KW-1185">Reference proteome</keyword>
<dbReference type="RefSeq" id="WP_067534438.1">
    <property type="nucleotide sequence ID" value="NZ_AP025567.1"/>
</dbReference>
<feature type="region of interest" description="Disordered" evidence="1">
    <location>
        <begin position="84"/>
        <end position="104"/>
    </location>
</feature>
<evidence type="ECO:0000256" key="1">
    <source>
        <dbReference type="SAM" id="MobiDB-lite"/>
    </source>
</evidence>
<dbReference type="GeneID" id="83003342"/>
<evidence type="ECO:0000313" key="2">
    <source>
        <dbReference type="EMBL" id="RHJ87396.1"/>
    </source>
</evidence>
<sequence length="104" mass="11661">MTYYYKRVNADGKVIMIGTQSSPVAPNKIGNEAITEEEYNALVDEIKSQAANVQDYVNRVRAGDITLEDVPSDYRPEIEVIINAPAPEEPNNPYGIPNEKYEEI</sequence>
<accession>A0A415E193</accession>